<protein>
    <recommendedName>
        <fullName evidence="2">Secreted protein</fullName>
    </recommendedName>
</protein>
<dbReference type="EMBL" id="CP159837">
    <property type="protein sequence ID" value="XCM39883.1"/>
    <property type="molecule type" value="Genomic_DNA"/>
</dbReference>
<evidence type="ECO:0008006" key="2">
    <source>
        <dbReference type="Google" id="ProtNLM"/>
    </source>
</evidence>
<sequence>MTIAAAIPAISTLCVYVEWRSLPGDWSRRKPMPLLGLLRSPLTNSRTPRMLTPTSVKDFFLGQWALNSLIKI</sequence>
<reference evidence="1" key="1">
    <citation type="submission" date="2024-07" db="EMBL/GenBank/DDBJ databases">
        <authorList>
            <person name="Kim Y.J."/>
            <person name="Jeong J.Y."/>
        </authorList>
    </citation>
    <scope>NUCLEOTIDE SEQUENCE</scope>
    <source>
        <strain evidence="1">GIHE-MW2</strain>
    </source>
</reference>
<evidence type="ECO:0000313" key="1">
    <source>
        <dbReference type="EMBL" id="XCM39883.1"/>
    </source>
</evidence>
<gene>
    <name evidence="1" type="ORF">ABWT76_002844</name>
</gene>
<name>A0AAU8JM78_9CYAN</name>
<accession>A0AAU8JM78</accession>
<dbReference type="AlphaFoldDB" id="A0AAU8JM78"/>
<proteinExistence type="predicted"/>
<dbReference type="RefSeq" id="WP_156331539.1">
    <property type="nucleotide sequence ID" value="NZ_CP159837.1"/>
</dbReference>
<organism evidence="1">
    <name type="scientific">Planktothricoides raciborskii GIHE-MW2</name>
    <dbReference type="NCBI Taxonomy" id="2792601"/>
    <lineage>
        <taxon>Bacteria</taxon>
        <taxon>Bacillati</taxon>
        <taxon>Cyanobacteriota</taxon>
        <taxon>Cyanophyceae</taxon>
        <taxon>Oscillatoriophycideae</taxon>
        <taxon>Oscillatoriales</taxon>
        <taxon>Oscillatoriaceae</taxon>
        <taxon>Planktothricoides</taxon>
    </lineage>
</organism>